<gene>
    <name evidence="2" type="ORF">Lpp71_04881</name>
</gene>
<evidence type="ECO:0000313" key="2">
    <source>
        <dbReference type="EMBL" id="EPC76236.1"/>
    </source>
</evidence>
<evidence type="ECO:0000313" key="3">
    <source>
        <dbReference type="Proteomes" id="UP000014252"/>
    </source>
</evidence>
<name>A0A8E0ITD5_LACPA</name>
<keyword evidence="1" id="KW-0472">Membrane</keyword>
<keyword evidence="1" id="KW-0812">Transmembrane</keyword>
<accession>A0A8E0ITD5</accession>
<dbReference type="AlphaFoldDB" id="A0A8E0ITD5"/>
<proteinExistence type="predicted"/>
<evidence type="ECO:0000256" key="1">
    <source>
        <dbReference type="SAM" id="Phobius"/>
    </source>
</evidence>
<reference evidence="2 3" key="1">
    <citation type="journal article" date="2013" name="PLoS ONE">
        <title>Lactobacillus paracasei comparative genomics: towards species pan-genome definition and exploitation of diversity.</title>
        <authorList>
            <person name="Smokvina T."/>
            <person name="Wels M."/>
            <person name="Polka J."/>
            <person name="Chervaux C."/>
            <person name="Brisse S."/>
            <person name="Boekhorst J."/>
            <person name="van Hylckama Vlieg J.E."/>
            <person name="Siezen R.J."/>
        </authorList>
    </citation>
    <scope>NUCLEOTIDE SEQUENCE [LARGE SCALE GENOMIC DNA]</scope>
    <source>
        <strain evidence="2 3">Lpp71</strain>
    </source>
</reference>
<organism evidence="2 3">
    <name type="scientific">Lacticaseibacillus paracasei subsp. paracasei Lpp71</name>
    <dbReference type="NCBI Taxonomy" id="1256207"/>
    <lineage>
        <taxon>Bacteria</taxon>
        <taxon>Bacillati</taxon>
        <taxon>Bacillota</taxon>
        <taxon>Bacilli</taxon>
        <taxon>Lactobacillales</taxon>
        <taxon>Lactobacillaceae</taxon>
        <taxon>Lacticaseibacillus</taxon>
    </lineage>
</organism>
<protein>
    <submittedName>
        <fullName evidence="2">Cation transport ATPase</fullName>
    </submittedName>
</protein>
<comment type="caution">
    <text evidence="2">The sequence shown here is derived from an EMBL/GenBank/DDBJ whole genome shotgun (WGS) entry which is preliminary data.</text>
</comment>
<dbReference type="Proteomes" id="UP000014252">
    <property type="component" value="Unassembled WGS sequence"/>
</dbReference>
<keyword evidence="1" id="KW-1133">Transmembrane helix</keyword>
<feature type="transmembrane region" description="Helical" evidence="1">
    <location>
        <begin position="28"/>
        <end position="47"/>
    </location>
</feature>
<dbReference type="EMBL" id="ANKD01000228">
    <property type="protein sequence ID" value="EPC76236.1"/>
    <property type="molecule type" value="Genomic_DNA"/>
</dbReference>
<sequence>MVIFALLALTGWLMPAISSPLLVTILLLILAATIVLDFLKVAVFRWLKIA</sequence>